<dbReference type="InterPro" id="IPR022074">
    <property type="entry name" value="DUF3626"/>
</dbReference>
<dbReference type="OrthoDB" id="3770261at2"/>
<gene>
    <name evidence="1" type="ORF">EFY87_08185</name>
</gene>
<name>A0A3M9MBR3_9MICO</name>
<keyword evidence="2" id="KW-1185">Reference proteome</keyword>
<dbReference type="Proteomes" id="UP000271678">
    <property type="component" value="Unassembled WGS sequence"/>
</dbReference>
<organism evidence="1 2">
    <name type="scientific">Flexivirga caeni</name>
    <dbReference type="NCBI Taxonomy" id="2294115"/>
    <lineage>
        <taxon>Bacteria</taxon>
        <taxon>Bacillati</taxon>
        <taxon>Actinomycetota</taxon>
        <taxon>Actinomycetes</taxon>
        <taxon>Micrococcales</taxon>
        <taxon>Dermacoccaceae</taxon>
        <taxon>Flexivirga</taxon>
    </lineage>
</organism>
<dbReference type="AlphaFoldDB" id="A0A3M9MBR3"/>
<proteinExistence type="predicted"/>
<dbReference type="EMBL" id="RJJQ01000007">
    <property type="protein sequence ID" value="RNI22954.1"/>
    <property type="molecule type" value="Genomic_DNA"/>
</dbReference>
<protein>
    <submittedName>
        <fullName evidence="1">DUF3626 domain-containing protein</fullName>
    </submittedName>
</protein>
<dbReference type="Pfam" id="PF12294">
    <property type="entry name" value="DUF3626"/>
    <property type="match status" value="2"/>
</dbReference>
<comment type="caution">
    <text evidence="1">The sequence shown here is derived from an EMBL/GenBank/DDBJ whole genome shotgun (WGS) entry which is preliminary data.</text>
</comment>
<sequence length="289" mass="31525">MTMADALPAPVARAMAQVRSLATGPALDPSLRVTCSFHPDRWASPGSRELVLERLAREGAYVPQFVTGTSNGGLTAFPGGDRFRWESALFAGAYDGADPDLRPKYGALDHRHRGTGASPRFGSSYLRLAAHTLNRTTFCYPDSCEHPTDFGVAEACSLTELADADDRDLLDDYVEAHVHGHLSLGEDVEAVVLDPSFRGTRVEEAAMELPCPVEWHDGFRVPVEVIRSHPEFRGPEIVALAVELAEDGWLDARIVGDLARRETHPPQAVKQVWHHVARFGTAEGIAVAR</sequence>
<reference evidence="1 2" key="1">
    <citation type="submission" date="2018-11" db="EMBL/GenBank/DDBJ databases">
        <title>Draft genome of Simplicispira Flexivirga sp. BO-16.</title>
        <authorList>
            <person name="Im W.T."/>
        </authorList>
    </citation>
    <scope>NUCLEOTIDE SEQUENCE [LARGE SCALE GENOMIC DNA]</scope>
    <source>
        <strain evidence="1 2">BO-16</strain>
    </source>
</reference>
<accession>A0A3M9MBR3</accession>
<evidence type="ECO:0000313" key="1">
    <source>
        <dbReference type="EMBL" id="RNI22954.1"/>
    </source>
</evidence>
<evidence type="ECO:0000313" key="2">
    <source>
        <dbReference type="Proteomes" id="UP000271678"/>
    </source>
</evidence>